<evidence type="ECO:0000313" key="3">
    <source>
        <dbReference type="EMBL" id="CAK9137918.1"/>
    </source>
</evidence>
<organism evidence="3 4">
    <name type="scientific">Ilex paraguariensis</name>
    <name type="common">yerba mate</name>
    <dbReference type="NCBI Taxonomy" id="185542"/>
    <lineage>
        <taxon>Eukaryota</taxon>
        <taxon>Viridiplantae</taxon>
        <taxon>Streptophyta</taxon>
        <taxon>Embryophyta</taxon>
        <taxon>Tracheophyta</taxon>
        <taxon>Spermatophyta</taxon>
        <taxon>Magnoliopsida</taxon>
        <taxon>eudicotyledons</taxon>
        <taxon>Gunneridae</taxon>
        <taxon>Pentapetalae</taxon>
        <taxon>asterids</taxon>
        <taxon>campanulids</taxon>
        <taxon>Aquifoliales</taxon>
        <taxon>Aquifoliaceae</taxon>
        <taxon>Ilex</taxon>
    </lineage>
</organism>
<proteinExistence type="predicted"/>
<keyword evidence="1" id="KW-0812">Transmembrane</keyword>
<protein>
    <recommendedName>
        <fullName evidence="2">ABC transporter domain-containing protein</fullName>
    </recommendedName>
</protein>
<keyword evidence="4" id="KW-1185">Reference proteome</keyword>
<dbReference type="PANTHER" id="PTHR48040:SF20">
    <property type="entry name" value="PLEIOTROPIC DRUG RESISTANCE PROTEIN 1"/>
    <property type="match status" value="1"/>
</dbReference>
<accession>A0ABC8QZB7</accession>
<comment type="caution">
    <text evidence="3">The sequence shown here is derived from an EMBL/GenBank/DDBJ whole genome shotgun (WGS) entry which is preliminary data.</text>
</comment>
<dbReference type="Gene3D" id="3.40.50.300">
    <property type="entry name" value="P-loop containing nucleotide triphosphate hydrolases"/>
    <property type="match status" value="1"/>
</dbReference>
<name>A0ABC8QZB7_9AQUA</name>
<reference evidence="3 4" key="1">
    <citation type="submission" date="2024-02" db="EMBL/GenBank/DDBJ databases">
        <authorList>
            <person name="Vignale AGUSTIN F."/>
            <person name="Sosa J E."/>
            <person name="Modenutti C."/>
        </authorList>
    </citation>
    <scope>NUCLEOTIDE SEQUENCE [LARGE SCALE GENOMIC DNA]</scope>
</reference>
<keyword evidence="1" id="KW-1133">Transmembrane helix</keyword>
<gene>
    <name evidence="3" type="ORF">ILEXP_LOCUS4964</name>
</gene>
<feature type="transmembrane region" description="Helical" evidence="1">
    <location>
        <begin position="110"/>
        <end position="132"/>
    </location>
</feature>
<evidence type="ECO:0000259" key="2">
    <source>
        <dbReference type="Pfam" id="PF00005"/>
    </source>
</evidence>
<sequence>MRRLQLLKSVSGAFKSGILTALMGDSGAGKTTPLDVLGGRKIGGYIERSFAISGYSNQQGSFTWVSGYCEQTDVHFPYVTVYESLFYSAWLQLPPQVVSDIKKVMVEMPYIFMLVLVYGVIVYLMMGLELAITKIS</sequence>
<dbReference type="Pfam" id="PF00005">
    <property type="entry name" value="ABC_tran"/>
    <property type="match status" value="1"/>
</dbReference>
<feature type="domain" description="ABC transporter" evidence="2">
    <location>
        <begin position="7"/>
        <end position="96"/>
    </location>
</feature>
<evidence type="ECO:0000313" key="4">
    <source>
        <dbReference type="Proteomes" id="UP001642360"/>
    </source>
</evidence>
<dbReference type="EMBL" id="CAUOFW020000842">
    <property type="protein sequence ID" value="CAK9137918.1"/>
    <property type="molecule type" value="Genomic_DNA"/>
</dbReference>
<dbReference type="AlphaFoldDB" id="A0ABC8QZB7"/>
<keyword evidence="1" id="KW-0472">Membrane</keyword>
<dbReference type="PANTHER" id="PTHR48040">
    <property type="entry name" value="PLEIOTROPIC DRUG RESISTANCE PROTEIN 1-LIKE ISOFORM X1"/>
    <property type="match status" value="1"/>
</dbReference>
<dbReference type="Proteomes" id="UP001642360">
    <property type="component" value="Unassembled WGS sequence"/>
</dbReference>
<evidence type="ECO:0000256" key="1">
    <source>
        <dbReference type="SAM" id="Phobius"/>
    </source>
</evidence>
<dbReference type="SUPFAM" id="SSF52540">
    <property type="entry name" value="P-loop containing nucleoside triphosphate hydrolases"/>
    <property type="match status" value="1"/>
</dbReference>
<dbReference type="InterPro" id="IPR027417">
    <property type="entry name" value="P-loop_NTPase"/>
</dbReference>
<dbReference type="InterPro" id="IPR003439">
    <property type="entry name" value="ABC_transporter-like_ATP-bd"/>
</dbReference>